<dbReference type="SUPFAM" id="SSF57997">
    <property type="entry name" value="Tropomyosin"/>
    <property type="match status" value="1"/>
</dbReference>
<feature type="compositionally biased region" description="Low complexity" evidence="2">
    <location>
        <begin position="1"/>
        <end position="20"/>
    </location>
</feature>
<reference evidence="3 4" key="1">
    <citation type="submission" date="2024-02" db="EMBL/GenBank/DDBJ databases">
        <title>De novo assembly and annotation of 12 fungi associated with fruit tree decline syndrome in Ontario, Canada.</title>
        <authorList>
            <person name="Sulman M."/>
            <person name="Ellouze W."/>
            <person name="Ilyukhin E."/>
        </authorList>
    </citation>
    <scope>NUCLEOTIDE SEQUENCE [LARGE SCALE GENOMIC DNA]</scope>
    <source>
        <strain evidence="3 4">M11/M66-122</strain>
    </source>
</reference>
<dbReference type="Proteomes" id="UP001320420">
    <property type="component" value="Unassembled WGS sequence"/>
</dbReference>
<comment type="caution">
    <text evidence="3">The sequence shown here is derived from an EMBL/GenBank/DDBJ whole genome shotgun (WGS) entry which is preliminary data.</text>
</comment>
<feature type="compositionally biased region" description="Basic residues" evidence="2">
    <location>
        <begin position="169"/>
        <end position="178"/>
    </location>
</feature>
<sequence>MSIRDSGIGSSSSEYASLGSRPDRMFTAHNYDQRQSVGDLQEALERATKNAEYYKNKCQDIDHELKKSHTNYRESEARWKAECGHNEQLEQELSDLKEKHKVLQTNYDVLLDQYTALSEQYTDSMNNSPMMSTALPIRTKSKHESIDKRQKDRMKARIAPKDETIPKSSSHRSTRTHSRAPSTKRDVYIEEAPPRNYKMAGSESHRHSSYSSSVPRTSQPVNPVIYHTSSEFPDGDYHPYPLPAEPRGRR</sequence>
<dbReference type="AlphaFoldDB" id="A0AAN9UP98"/>
<evidence type="ECO:0000313" key="3">
    <source>
        <dbReference type="EMBL" id="KAK7752679.1"/>
    </source>
</evidence>
<dbReference type="Gene3D" id="1.20.5.170">
    <property type="match status" value="1"/>
</dbReference>
<protein>
    <submittedName>
        <fullName evidence="3">Uncharacterized protein</fullName>
    </submittedName>
</protein>
<feature type="compositionally biased region" description="Basic and acidic residues" evidence="2">
    <location>
        <begin position="142"/>
        <end position="165"/>
    </location>
</feature>
<proteinExistence type="predicted"/>
<accession>A0AAN9UP98</accession>
<gene>
    <name evidence="3" type="ORF">SLS62_005448</name>
</gene>
<evidence type="ECO:0000256" key="2">
    <source>
        <dbReference type="SAM" id="MobiDB-lite"/>
    </source>
</evidence>
<organism evidence="3 4">
    <name type="scientific">Diatrype stigma</name>
    <dbReference type="NCBI Taxonomy" id="117547"/>
    <lineage>
        <taxon>Eukaryota</taxon>
        <taxon>Fungi</taxon>
        <taxon>Dikarya</taxon>
        <taxon>Ascomycota</taxon>
        <taxon>Pezizomycotina</taxon>
        <taxon>Sordariomycetes</taxon>
        <taxon>Xylariomycetidae</taxon>
        <taxon>Xylariales</taxon>
        <taxon>Diatrypaceae</taxon>
        <taxon>Diatrype</taxon>
    </lineage>
</organism>
<keyword evidence="1" id="KW-0175">Coiled coil</keyword>
<feature type="coiled-coil region" evidence="1">
    <location>
        <begin position="37"/>
        <end position="113"/>
    </location>
</feature>
<evidence type="ECO:0000313" key="4">
    <source>
        <dbReference type="Proteomes" id="UP001320420"/>
    </source>
</evidence>
<feature type="region of interest" description="Disordered" evidence="2">
    <location>
        <begin position="140"/>
        <end position="250"/>
    </location>
</feature>
<name>A0AAN9UP98_9PEZI</name>
<evidence type="ECO:0000256" key="1">
    <source>
        <dbReference type="SAM" id="Coils"/>
    </source>
</evidence>
<keyword evidence="4" id="KW-1185">Reference proteome</keyword>
<dbReference type="EMBL" id="JAKJXP020000036">
    <property type="protein sequence ID" value="KAK7752679.1"/>
    <property type="molecule type" value="Genomic_DNA"/>
</dbReference>
<feature type="compositionally biased region" description="Low complexity" evidence="2">
    <location>
        <begin position="209"/>
        <end position="218"/>
    </location>
</feature>
<feature type="region of interest" description="Disordered" evidence="2">
    <location>
        <begin position="1"/>
        <end position="21"/>
    </location>
</feature>